<dbReference type="PROSITE" id="PS50004">
    <property type="entry name" value="C2"/>
    <property type="match status" value="2"/>
</dbReference>
<accession>A0A8B7ZDW1</accession>
<dbReference type="GeneID" id="110986357"/>
<sequence length="864" mass="98499">MVKNTSLYVRIGEAKDLPGKDLISRSSDPYCLIKIDNEVVARTATVWKTLTPFWGEEYFFHLPGGFQNLSVYVFDEDTVSEDDIIGKVSVDKDVLQDTPRGLEKWLQLVKVDRDTEVQGEIHVEATLLEAGGGYKNLKVELLEARDLAVKDKTGSSDPFARLTFEEQKFDTRIIKKTRFPRWHESFTLALPESLEGTVVDITVWDWDRVGDDDFMGRASLTVSELPVGRTVRRWLRLDPRPEKEQNSEASKNLGSIRIRARYSEERILPSQYYQPLVDLLVESVLDTECRSTPLTMLEEVMTLDRLEIATTLDKIFLGQGMILPFLDALIRQELQQSSDINTLFRGNSLATKCFDQFMKLVGMPYLLETLQPIIDTIYEERKHVELDPCKVGSIRRRVSMKNRSEGYLLEHSATILTEYLASIVNCILKSVDRCPPILRMALKQLRQRVEDKFPDNDSDCKYLCLSGFLFLRFFAPAILSPKLFFLRDQHPDKYVGRTLTLLAKAVQTIGNLGIKSGKEHWMQPLSPLIQDSVCRIKDFLDTLLDIDETESAKHEFSKSVPNREAQKRSIFHRTTTIKEGPLKKRRAEDVSVITPFTFKKRYFWLSYDSLSYAKHAEDQVRNTILIEWVCIVECVDEAAFQLDHLIQIIYHDAQGGLKTLYLQAKDVNEQQQWLSAIRKTCVSNPNMLNTFHPGAFRGSKWTCCLQSSRTPYVGCSRAHNAATLGDWRDPLDPDVEAQIIYSQLRLGKDVLRKKYLEESDAGSAVSRREPEEDSGNGTEDDANSPPAVVTNSVVTKMTIAPLLCIPADGSVVRTHKPCHKTVSYHDSRMASAATLLDVINDLERAHLAFQRRAQEVKQDKDERA</sequence>
<feature type="domain" description="PH" evidence="8">
    <location>
        <begin position="575"/>
        <end position="682"/>
    </location>
</feature>
<dbReference type="PANTHER" id="PTHR10194:SF144">
    <property type="entry name" value="RASGAP-ACTIVATING-LIKE PROTEIN 1"/>
    <property type="match status" value="1"/>
</dbReference>
<evidence type="ECO:0000256" key="5">
    <source>
        <dbReference type="ARBA" id="ARBA00022833"/>
    </source>
</evidence>
<keyword evidence="1" id="KW-0343">GTPase activation</keyword>
<dbReference type="InterPro" id="IPR023152">
    <property type="entry name" value="RasGAP_CS"/>
</dbReference>
<reference evidence="12 13" key="1">
    <citation type="submission" date="2025-04" db="UniProtKB">
        <authorList>
            <consortium name="RefSeq"/>
        </authorList>
    </citation>
    <scope>IDENTIFICATION</scope>
</reference>
<proteinExistence type="predicted"/>
<evidence type="ECO:0000259" key="10">
    <source>
        <dbReference type="PROSITE" id="PS50018"/>
    </source>
</evidence>
<dbReference type="RefSeq" id="XP_022103858.1">
    <property type="nucleotide sequence ID" value="XM_022248166.1"/>
</dbReference>
<feature type="region of interest" description="Disordered" evidence="7">
    <location>
        <begin position="759"/>
        <end position="787"/>
    </location>
</feature>
<evidence type="ECO:0000259" key="8">
    <source>
        <dbReference type="PROSITE" id="PS50003"/>
    </source>
</evidence>
<dbReference type="Pfam" id="PF00168">
    <property type="entry name" value="C2"/>
    <property type="match status" value="2"/>
</dbReference>
<dbReference type="GO" id="GO:0008270">
    <property type="term" value="F:zinc ion binding"/>
    <property type="evidence" value="ECO:0007669"/>
    <property type="project" value="UniProtKB-KW"/>
</dbReference>
<dbReference type="Pfam" id="PF00169">
    <property type="entry name" value="PH"/>
    <property type="match status" value="1"/>
</dbReference>
<dbReference type="GO" id="GO:0035556">
    <property type="term" value="P:intracellular signal transduction"/>
    <property type="evidence" value="ECO:0007669"/>
    <property type="project" value="InterPro"/>
</dbReference>
<dbReference type="Gene3D" id="2.60.40.150">
    <property type="entry name" value="C2 domain"/>
    <property type="match status" value="2"/>
</dbReference>
<evidence type="ECO:0000256" key="7">
    <source>
        <dbReference type="SAM" id="MobiDB-lite"/>
    </source>
</evidence>
<dbReference type="GO" id="GO:0005096">
    <property type="term" value="F:GTPase activator activity"/>
    <property type="evidence" value="ECO:0007669"/>
    <property type="project" value="UniProtKB-KW"/>
</dbReference>
<dbReference type="PROSITE" id="PS00509">
    <property type="entry name" value="RAS_GTPASE_ACTIV_1"/>
    <property type="match status" value="1"/>
</dbReference>
<gene>
    <name evidence="12 13" type="primary">LOC110986357</name>
</gene>
<name>A0A8B7ZDW1_ACAPL</name>
<keyword evidence="2" id="KW-0479">Metal-binding</keyword>
<evidence type="ECO:0000259" key="9">
    <source>
        <dbReference type="PROSITE" id="PS50004"/>
    </source>
</evidence>
<dbReference type="Gene3D" id="2.30.29.30">
    <property type="entry name" value="Pleckstrin-homology domain (PH domain)/Phosphotyrosine-binding domain (PTB)"/>
    <property type="match status" value="1"/>
</dbReference>
<dbReference type="SUPFAM" id="SSF50729">
    <property type="entry name" value="PH domain-like"/>
    <property type="match status" value="1"/>
</dbReference>
<dbReference type="Pfam" id="PF00779">
    <property type="entry name" value="BTK"/>
    <property type="match status" value="1"/>
</dbReference>
<dbReference type="PANTHER" id="PTHR10194">
    <property type="entry name" value="RAS GTPASE-ACTIVATING PROTEINS"/>
    <property type="match status" value="1"/>
</dbReference>
<dbReference type="OrthoDB" id="1562946at2759"/>
<dbReference type="SMART" id="SM00323">
    <property type="entry name" value="RasGAP"/>
    <property type="match status" value="1"/>
</dbReference>
<keyword evidence="5" id="KW-0862">Zinc</keyword>
<feature type="domain" description="C2" evidence="9">
    <location>
        <begin position="1"/>
        <end position="106"/>
    </location>
</feature>
<evidence type="ECO:0000313" key="11">
    <source>
        <dbReference type="Proteomes" id="UP000694845"/>
    </source>
</evidence>
<evidence type="ECO:0000256" key="6">
    <source>
        <dbReference type="PROSITE-ProRule" id="PRU00432"/>
    </source>
</evidence>
<dbReference type="KEGG" id="aplc:110986357"/>
<evidence type="ECO:0000256" key="2">
    <source>
        <dbReference type="ARBA" id="ARBA00022723"/>
    </source>
</evidence>
<dbReference type="InterPro" id="IPR035892">
    <property type="entry name" value="C2_domain_sf"/>
</dbReference>
<organism evidence="11 13">
    <name type="scientific">Acanthaster planci</name>
    <name type="common">Crown-of-thorns starfish</name>
    <dbReference type="NCBI Taxonomy" id="133434"/>
    <lineage>
        <taxon>Eukaryota</taxon>
        <taxon>Metazoa</taxon>
        <taxon>Echinodermata</taxon>
        <taxon>Eleutherozoa</taxon>
        <taxon>Asterozoa</taxon>
        <taxon>Asteroidea</taxon>
        <taxon>Valvatacea</taxon>
        <taxon>Valvatida</taxon>
        <taxon>Acanthasteridae</taxon>
        <taxon>Acanthaster</taxon>
    </lineage>
</organism>
<dbReference type="InterPro" id="IPR001849">
    <property type="entry name" value="PH_domain"/>
</dbReference>
<evidence type="ECO:0000256" key="4">
    <source>
        <dbReference type="ARBA" id="ARBA00022771"/>
    </source>
</evidence>
<dbReference type="SMART" id="SM00233">
    <property type="entry name" value="PH"/>
    <property type="match status" value="1"/>
</dbReference>
<dbReference type="PROSITE" id="PS51113">
    <property type="entry name" value="ZF_BTK"/>
    <property type="match status" value="1"/>
</dbReference>
<evidence type="ECO:0000256" key="3">
    <source>
        <dbReference type="ARBA" id="ARBA00022737"/>
    </source>
</evidence>
<dbReference type="Proteomes" id="UP000694845">
    <property type="component" value="Unplaced"/>
</dbReference>
<dbReference type="PROSITE" id="PS50003">
    <property type="entry name" value="PH_DOMAIN"/>
    <property type="match status" value="1"/>
</dbReference>
<dbReference type="RefSeq" id="XP_022103857.1">
    <property type="nucleotide sequence ID" value="XM_022248165.1"/>
</dbReference>
<protein>
    <submittedName>
        <fullName evidence="12 13">RasGAP-activating-like protein 1 isoform X1</fullName>
    </submittedName>
</protein>
<evidence type="ECO:0000313" key="12">
    <source>
        <dbReference type="RefSeq" id="XP_022103857.1"/>
    </source>
</evidence>
<keyword evidence="4 6" id="KW-0863">Zinc-finger</keyword>
<evidence type="ECO:0000313" key="13">
    <source>
        <dbReference type="RefSeq" id="XP_022103858.1"/>
    </source>
</evidence>
<dbReference type="SUPFAM" id="SSF48350">
    <property type="entry name" value="GTPase activation domain, GAP"/>
    <property type="match status" value="1"/>
</dbReference>
<dbReference type="PROSITE" id="PS50018">
    <property type="entry name" value="RAS_GTPASE_ACTIV_2"/>
    <property type="match status" value="1"/>
</dbReference>
<dbReference type="Pfam" id="PF00616">
    <property type="entry name" value="RasGAP"/>
    <property type="match status" value="1"/>
</dbReference>
<feature type="domain" description="C2" evidence="9">
    <location>
        <begin position="117"/>
        <end position="235"/>
    </location>
</feature>
<dbReference type="SMART" id="SM00107">
    <property type="entry name" value="BTK"/>
    <property type="match status" value="1"/>
</dbReference>
<keyword evidence="11" id="KW-1185">Reference proteome</keyword>
<feature type="compositionally biased region" description="Acidic residues" evidence="7">
    <location>
        <begin position="771"/>
        <end position="782"/>
    </location>
</feature>
<dbReference type="InterPro" id="IPR001936">
    <property type="entry name" value="RasGAP_dom"/>
</dbReference>
<feature type="domain" description="Ras-GAP" evidence="10">
    <location>
        <begin position="304"/>
        <end position="511"/>
    </location>
</feature>
<dbReference type="InterPro" id="IPR000008">
    <property type="entry name" value="C2_dom"/>
</dbReference>
<dbReference type="SUPFAM" id="SSF49562">
    <property type="entry name" value="C2 domain (Calcium/lipid-binding domain, CaLB)"/>
    <property type="match status" value="2"/>
</dbReference>
<keyword evidence="3" id="KW-0677">Repeat</keyword>
<dbReference type="InterPro" id="IPR001562">
    <property type="entry name" value="Znf_Btk_motif"/>
</dbReference>
<evidence type="ECO:0000256" key="1">
    <source>
        <dbReference type="ARBA" id="ARBA00022468"/>
    </source>
</evidence>
<dbReference type="InterPro" id="IPR039360">
    <property type="entry name" value="Ras_GTPase"/>
</dbReference>
<dbReference type="InterPro" id="IPR008936">
    <property type="entry name" value="Rho_GTPase_activation_prot"/>
</dbReference>
<dbReference type="InterPro" id="IPR011993">
    <property type="entry name" value="PH-like_dom_sf"/>
</dbReference>
<dbReference type="AlphaFoldDB" id="A0A8B7ZDW1"/>
<dbReference type="Gene3D" id="1.10.506.10">
    <property type="entry name" value="GTPase Activation - p120gap, domain 1"/>
    <property type="match status" value="1"/>
</dbReference>
<dbReference type="SMART" id="SM00239">
    <property type="entry name" value="C2"/>
    <property type="match status" value="2"/>
</dbReference>